<dbReference type="Proteomes" id="UP000078148">
    <property type="component" value="Chromosome"/>
</dbReference>
<sequence>MINRKTLFVLTLSLLLTGTSLFSARAVHAADESASSSSAPAADTTSNDLSENNDSQLATEVNPLPDYLRQIQKIDSYEDKAVKTYNSYRYVTSSNRKKAYAAMSNIVVPNYTQFVIGLKQIKPEDPQLAKIHGKYIKATSLQLQALTLFQKYVSTPQLNAATLKQANLKVDAGINMLKEYRNDIDQYEEQFK</sequence>
<keyword evidence="2" id="KW-0732">Signal</keyword>
<dbReference type="OrthoDB" id="2625228at2"/>
<evidence type="ECO:0000256" key="1">
    <source>
        <dbReference type="SAM" id="MobiDB-lite"/>
    </source>
</evidence>
<name>A0A172ZD74_9BACL</name>
<gene>
    <name evidence="3" type="ORF">AR543_05270</name>
</gene>
<accession>A0A172ZD74</accession>
<feature type="compositionally biased region" description="Polar residues" evidence="1">
    <location>
        <begin position="47"/>
        <end position="56"/>
    </location>
</feature>
<evidence type="ECO:0000256" key="2">
    <source>
        <dbReference type="SAM" id="SignalP"/>
    </source>
</evidence>
<evidence type="ECO:0000313" key="3">
    <source>
        <dbReference type="EMBL" id="ANF95479.1"/>
    </source>
</evidence>
<feature type="region of interest" description="Disordered" evidence="1">
    <location>
        <begin position="33"/>
        <end position="56"/>
    </location>
</feature>
<protein>
    <submittedName>
        <fullName evidence="3">Uncharacterized protein</fullName>
    </submittedName>
</protein>
<organism evidence="3 4">
    <name type="scientific">Paenibacillus bovis</name>
    <dbReference type="NCBI Taxonomy" id="1616788"/>
    <lineage>
        <taxon>Bacteria</taxon>
        <taxon>Bacillati</taxon>
        <taxon>Bacillota</taxon>
        <taxon>Bacilli</taxon>
        <taxon>Bacillales</taxon>
        <taxon>Paenibacillaceae</taxon>
        <taxon>Paenibacillus</taxon>
    </lineage>
</organism>
<dbReference type="EMBL" id="CP013023">
    <property type="protein sequence ID" value="ANF95479.1"/>
    <property type="molecule type" value="Genomic_DNA"/>
</dbReference>
<dbReference type="RefSeq" id="WP_060532430.1">
    <property type="nucleotide sequence ID" value="NZ_CP013023.1"/>
</dbReference>
<reference evidence="3 4" key="2">
    <citation type="journal article" date="2016" name="Int. J. Syst. Evol. Microbiol.">
        <title>Paenibacillus bovis sp. nov., isolated from raw yak (Bos grunniens) milk.</title>
        <authorList>
            <person name="Gao C."/>
            <person name="Han J."/>
            <person name="Liu Z."/>
            <person name="Xu X."/>
            <person name="Hang F."/>
            <person name="Wu Z."/>
        </authorList>
    </citation>
    <scope>NUCLEOTIDE SEQUENCE [LARGE SCALE GENOMIC DNA]</scope>
    <source>
        <strain evidence="3 4">BD3526</strain>
    </source>
</reference>
<dbReference type="KEGG" id="pbv:AR543_05270"/>
<feature type="signal peptide" evidence="2">
    <location>
        <begin position="1"/>
        <end position="29"/>
    </location>
</feature>
<dbReference type="AlphaFoldDB" id="A0A172ZD74"/>
<keyword evidence="4" id="KW-1185">Reference proteome</keyword>
<feature type="compositionally biased region" description="Low complexity" evidence="1">
    <location>
        <begin position="33"/>
        <end position="46"/>
    </location>
</feature>
<proteinExistence type="predicted"/>
<evidence type="ECO:0000313" key="4">
    <source>
        <dbReference type="Proteomes" id="UP000078148"/>
    </source>
</evidence>
<reference evidence="4" key="1">
    <citation type="submission" date="2015-10" db="EMBL/GenBank/DDBJ databases">
        <title>Genome of Paenibacillus bovis sp. nov.</title>
        <authorList>
            <person name="Wu Z."/>
            <person name="Gao C."/>
            <person name="Liu Z."/>
            <person name="Zheng H."/>
        </authorList>
    </citation>
    <scope>NUCLEOTIDE SEQUENCE [LARGE SCALE GENOMIC DNA]</scope>
    <source>
        <strain evidence="4">BD3526</strain>
    </source>
</reference>
<feature type="chain" id="PRO_5008005757" evidence="2">
    <location>
        <begin position="30"/>
        <end position="192"/>
    </location>
</feature>